<evidence type="ECO:0000259" key="1">
    <source>
        <dbReference type="Pfam" id="PF17885"/>
    </source>
</evidence>
<accession>A0ABS7FQV2</accession>
<protein>
    <submittedName>
        <fullName evidence="2">FAD-binding oxidoreductase</fullName>
    </submittedName>
</protein>
<dbReference type="EMBL" id="JAIBOA010000005">
    <property type="protein sequence ID" value="MBW8482777.1"/>
    <property type="molecule type" value="Genomic_DNA"/>
</dbReference>
<reference evidence="2 3" key="1">
    <citation type="submission" date="2021-07" db="EMBL/GenBank/DDBJ databases">
        <title>Actinomadura sp. PM05-2 isolated from lichen.</title>
        <authorList>
            <person name="Somphong A."/>
            <person name="Phongsopitanun W."/>
            <person name="Tanasupawat S."/>
            <person name="Peongsungnone V."/>
        </authorList>
    </citation>
    <scope>NUCLEOTIDE SEQUENCE [LARGE SCALE GENOMIC DNA]</scope>
    <source>
        <strain evidence="2 3">PM05-2</strain>
    </source>
</reference>
<dbReference type="InterPro" id="IPR036188">
    <property type="entry name" value="FAD/NAD-bd_sf"/>
</dbReference>
<dbReference type="RefSeq" id="WP_220165533.1">
    <property type="nucleotide sequence ID" value="NZ_JAIBOA010000005.1"/>
</dbReference>
<dbReference type="PRINTS" id="PR00420">
    <property type="entry name" value="RNGMNOXGNASE"/>
</dbReference>
<dbReference type="Pfam" id="PF17885">
    <property type="entry name" value="Smoa_sbd"/>
    <property type="match status" value="1"/>
</dbReference>
<proteinExistence type="predicted"/>
<dbReference type="SUPFAM" id="SSF51905">
    <property type="entry name" value="FAD/NAD(P)-binding domain"/>
    <property type="match status" value="1"/>
</dbReference>
<dbReference type="Proteomes" id="UP000774570">
    <property type="component" value="Unassembled WGS sequence"/>
</dbReference>
<feature type="domain" description="Styrene monooxygenase StyA putative substrate binding" evidence="1">
    <location>
        <begin position="145"/>
        <end position="256"/>
    </location>
</feature>
<organism evidence="2 3">
    <name type="scientific">Actinomadura parmotrematis</name>
    <dbReference type="NCBI Taxonomy" id="2864039"/>
    <lineage>
        <taxon>Bacteria</taxon>
        <taxon>Bacillati</taxon>
        <taxon>Actinomycetota</taxon>
        <taxon>Actinomycetes</taxon>
        <taxon>Streptosporangiales</taxon>
        <taxon>Thermomonosporaceae</taxon>
        <taxon>Actinomadura</taxon>
    </lineage>
</organism>
<dbReference type="InterPro" id="IPR041654">
    <property type="entry name" value="StyA_sbd"/>
</dbReference>
<evidence type="ECO:0000313" key="2">
    <source>
        <dbReference type="EMBL" id="MBW8482777.1"/>
    </source>
</evidence>
<sequence>MRKILIIGAGQAGLQLALVLAGNGYDVTVMSDRSGEDIAGGRPTSTQCVFHPALDIERAHGLDLWPQAPQITGQRVTVAGPGGQALLETYGPFARPAASVDQRVKMPAWMDLLEERGGRVQVHPVLTSELPALARRHDLTVIAAGKGELVELFDRDDARSPYRAPQRRLAAIYLHGMAPWPADPRPHVRITALPGVGELFYMPGLTRTGACDIVLCEAVPGGPLDVWPASARTSLTPDGHLERLRELTAEWAPWEHRLLAAAEPTDARAALYGGYPPTVRRPVAVLDGVPLLGLADTVVLNDPATGQGANNACHAADIYARAILERGDGPFDAGWMQATFDAYWDTYARFPTAFTNMMIGPLPEHVQQVLGVASADDGVAARFAACYTDPPTTEEWIMDAGATGAYLASVTGQPAG</sequence>
<name>A0ABS7FQV2_9ACTN</name>
<gene>
    <name evidence="2" type="ORF">K1Y72_10390</name>
</gene>
<comment type="caution">
    <text evidence="2">The sequence shown here is derived from an EMBL/GenBank/DDBJ whole genome shotgun (WGS) entry which is preliminary data.</text>
</comment>
<dbReference type="Gene3D" id="3.50.50.60">
    <property type="entry name" value="FAD/NAD(P)-binding domain"/>
    <property type="match status" value="3"/>
</dbReference>
<evidence type="ECO:0000313" key="3">
    <source>
        <dbReference type="Proteomes" id="UP000774570"/>
    </source>
</evidence>
<keyword evidence="3" id="KW-1185">Reference proteome</keyword>